<evidence type="ECO:0000256" key="3">
    <source>
        <dbReference type="ARBA" id="ARBA00022598"/>
    </source>
</evidence>
<dbReference type="InterPro" id="IPR010071">
    <property type="entry name" value="AA_adenyl_dom"/>
</dbReference>
<feature type="domain" description="PKS/mFAS DH" evidence="14">
    <location>
        <begin position="931"/>
        <end position="1245"/>
    </location>
</feature>
<dbReference type="PANTHER" id="PTHR43775:SF37">
    <property type="entry name" value="SI:DKEY-61P9.11"/>
    <property type="match status" value="1"/>
</dbReference>
<dbReference type="Gene3D" id="3.30.70.3290">
    <property type="match status" value="1"/>
</dbReference>
<dbReference type="SUPFAM" id="SSF53901">
    <property type="entry name" value="Thiolase-like"/>
    <property type="match status" value="1"/>
</dbReference>
<dbReference type="Gene3D" id="3.40.47.10">
    <property type="match status" value="1"/>
</dbReference>
<keyword evidence="1" id="KW-0596">Phosphopantetheine</keyword>
<dbReference type="PANTHER" id="PTHR43775">
    <property type="entry name" value="FATTY ACID SYNTHASE"/>
    <property type="match status" value="1"/>
</dbReference>
<dbReference type="InterPro" id="IPR036736">
    <property type="entry name" value="ACP-like_sf"/>
</dbReference>
<dbReference type="GeneID" id="63742295"/>
<dbReference type="SUPFAM" id="SSF52151">
    <property type="entry name" value="FabD/lysophospholipase-like"/>
    <property type="match status" value="1"/>
</dbReference>
<proteinExistence type="inferred from homology"/>
<evidence type="ECO:0000256" key="5">
    <source>
        <dbReference type="ARBA" id="ARBA00022679"/>
    </source>
</evidence>
<dbReference type="Pfam" id="PF00668">
    <property type="entry name" value="Condensation"/>
    <property type="match status" value="1"/>
</dbReference>
<dbReference type="InterPro" id="IPR049551">
    <property type="entry name" value="PKS_DH_C"/>
</dbReference>
<feature type="domain" description="Carrier" evidence="12">
    <location>
        <begin position="3372"/>
        <end position="3446"/>
    </location>
</feature>
<dbReference type="FunFam" id="3.40.47.10:FF:000019">
    <property type="entry name" value="Polyketide synthase type I"/>
    <property type="match status" value="1"/>
</dbReference>
<dbReference type="InterPro" id="IPR036291">
    <property type="entry name" value="NAD(P)-bd_dom_sf"/>
</dbReference>
<feature type="active site" description="Proton donor; for dehydratase activity" evidence="10">
    <location>
        <position position="1152"/>
    </location>
</feature>
<organism evidence="15 16">
    <name type="scientific">Metarhizium album (strain ARSEF 1941)</name>
    <dbReference type="NCBI Taxonomy" id="1081103"/>
    <lineage>
        <taxon>Eukaryota</taxon>
        <taxon>Fungi</taxon>
        <taxon>Dikarya</taxon>
        <taxon>Ascomycota</taxon>
        <taxon>Pezizomycotina</taxon>
        <taxon>Sordariomycetes</taxon>
        <taxon>Hypocreomycetidae</taxon>
        <taxon>Hypocreales</taxon>
        <taxon>Clavicipitaceae</taxon>
        <taxon>Metarhizium</taxon>
    </lineage>
</organism>
<dbReference type="PROSITE" id="PS00455">
    <property type="entry name" value="AMP_BINDING"/>
    <property type="match status" value="1"/>
</dbReference>
<dbReference type="InterPro" id="IPR020841">
    <property type="entry name" value="PKS_Beta-ketoAc_synthase_dom"/>
</dbReference>
<dbReference type="Pfam" id="PF00698">
    <property type="entry name" value="Acyl_transf_1"/>
    <property type="match status" value="1"/>
</dbReference>
<dbReference type="InterPro" id="IPR042099">
    <property type="entry name" value="ANL_N_sf"/>
</dbReference>
<keyword evidence="7" id="KW-0560">Oxidoreductase</keyword>
<dbReference type="InterPro" id="IPR014043">
    <property type="entry name" value="Acyl_transferase_dom"/>
</dbReference>
<dbReference type="Pfam" id="PF13602">
    <property type="entry name" value="ADH_zinc_N_2"/>
    <property type="match status" value="1"/>
</dbReference>
<dbReference type="SUPFAM" id="SSF56801">
    <property type="entry name" value="Acetyl-CoA synthetase-like"/>
    <property type="match status" value="1"/>
</dbReference>
<dbReference type="STRING" id="1081103.A0A0B2WEP5"/>
<feature type="region of interest" description="Disordered" evidence="11">
    <location>
        <begin position="2312"/>
        <end position="2338"/>
    </location>
</feature>
<dbReference type="InterPro" id="IPR049900">
    <property type="entry name" value="PKS_mFAS_DH"/>
</dbReference>
<evidence type="ECO:0000256" key="8">
    <source>
        <dbReference type="ARBA" id="ARBA00023268"/>
    </source>
</evidence>
<reference evidence="15 16" key="1">
    <citation type="journal article" date="2014" name="Proc. Natl. Acad. Sci. U.S.A.">
        <title>Trajectory and genomic determinants of fungal-pathogen speciation and host adaptation.</title>
        <authorList>
            <person name="Hu X."/>
            <person name="Xiao G."/>
            <person name="Zheng P."/>
            <person name="Shang Y."/>
            <person name="Su Y."/>
            <person name="Zhang X."/>
            <person name="Liu X."/>
            <person name="Zhan S."/>
            <person name="St Leger R.J."/>
            <person name="Wang C."/>
        </authorList>
    </citation>
    <scope>NUCLEOTIDE SEQUENCE [LARGE SCALE GENOMIC DNA]</scope>
    <source>
        <strain evidence="15 16">ARSEF 1941</strain>
    </source>
</reference>
<sequence length="3890" mass="427681">MAARVNGRADDPSVIVGLACRVPGANSPSKLWESIAEQRDVQQKMPEDRLKVDSFFHPEPTHKGTTNARFGYFLDQDIGDFDAGFFGISGKEAEAMDPQQRLLLEVVYEALENAGITLQEIRGSLTSVFCGSFTNDYNAMLTKDLEYYPKYTVTGTGDAILSNRISYFYDLHGTSVTIDTACSSSLVCFHLGSQTLQNGEADISIVVGSSLHYDSNVFVTMTDLGMLSTNGRCAAFDASGSGYVRGEGIACAILKRKSDAIANGDNIRAVVRATGSNHDGKKNGITLPNSVAQEQLIRTTYERAGLNPNHTQYFEAHGTGTAAGDPIEARAIGAVFSPGRNEPLFVGSVKTNIGHLEGASGLAGLIKTTMALENKYIPPNMHFKTPNPKIDFQNWKITVPTKLIEWQVPDGVPRRASINSFGYGGTNAHVVLEEYARDEKLPVPVPSEPIANGVHSRPYLVPLTSHSPKAGELSEENLKAYLNSGEDVTIADLAYSLSTRRTLHQQRSFVVANDKAGLVDQLSSPRPAAPWTLAKNAVPKLGFIFTGQGAQWFAMGRQLIEECPHFRQTLQRCDTVLKSLPDAPEWSIVAELNKSKETTLLGETLYSQTICTALQLAIIDLIECWGIKPSAVVGHSSGEMGAAYAAGILSFESALIAAYYRGRYMSASRTDCVPGGMMAVGLPENKCLEELKPYAGRLTIAAVNSPSTMTVSGDEEAILDLKEKLKEKKIFVRQLIVKQAFHSHHMSPLAPAYENALKNNYSFKTKAPRCRMFSSVTSRVADHEKMGASYWAANMVQAVRFSDALTGVLFNEEDEQNVDILVEIGPHPALKGPARQTVQSLKLDVPYVASLTRGVPDFEGLLTMAGTLFSLGYPVDIVAANQNLSQNSQGALVAAPTGTMLNDLPKYTWEHRRYWSETRYIREHRQREFRHATLGHRVAGSVVRHPLFRNYFRLSELPWLNEHVVENKVVFPGAGYISMAIEAAIRTEDIESVKMIYLKDIVVKNALLIPPTDEGVEVLLELKPVTLSAKSHSDTWYEFNVFSYDESSNCTSHCHGLISVEKGHAAPVDYTGRYPEGTNFNELRKKTYRSMAAGTFYKNMAELGLAYGEKFRLLKGSIESGVGFAMSNLVFDPKHLPLDAGDETVLHPTLLDSFFHVIFHAVENRLGRPLDEPYVPSFFRALTISGNFFDSRYSTDVKNFRVGSFTKLPSPRVAINDMIMQNDKGELMMEIAGLEVTSLGREDPEGQGPRTLFYRQRWQPCFEMMTNIKGRSLSEIVDIFAHQYPNTRILHITSDLNKTRELIEKLGAKNGERRRFRQLDIWHSQSYDFGEEADKLAKECRGLVNVTEPAPGLYDLVIVSEAGVNAVPLMNNAGCILFDGRKDFSAADFQLLFSSPTCTAVRKAAEPFGLSSELSIIMPTGKPSARTSSILKELESTHGGKITLTDFSELSSKGTAPLAKDVVVLAGLDEAISDKTAFKGAQALLTSLEKNVIWPTEGATLEANRPDNAMYIGLVRAARSENDTLRAVTFDFGIDSPAKSVAVNIVRFLDTRITEDELTERNGTIYIPRVEADDERNCKLRNGPNQEPHLEPFGTAQTRTPLALRIGKVGLLETLYFDEDTQVIDTEINDNEIEVETKASSINFRDVAASMGIIEDFNLGDECAGICTKVGAKVKGFEVGDRVVALRPGQGAHRSLVRNPASWCYKLPDTMSFTDAAAMPLILGTAWFALDHTARLATGESVLIHAAAGGVGQMAIQIAQRAGAHIYATMGSPAKRQLLKDVYGLKEEQMFSSRDASFAKGVMDATGGKGVDVVLNSLAGPLLHASWACLAPFGRFLEIGKRDIHENSKIAMDPFRRNVLFASIDLVTMFEKNEALGEKLFKECFALLANGEIRTPATIKEVPYSEVVKGFRLLQMGKHTGKIVLVPHPEDMVPVMRGGYRHVRLFSSSKTYLLVGGLGGLGRALSQWMVRKGASKLAFLSRSGADKTEAKATIDWLLERGVDATVYRGDVSKLADVQSCVDQIGSSLGGIFQAAMVLQDKPLETMTYEQWQRCCQPKVEGTKNLHEASLGYNLDFFICFSSVAAVVGSKAQANYSAANCYLDAFMRHRREIGLCGTTMNVGAVTGVGVVAENEELQRIMLRMGMDTINEEELLYQLEEAVLADKPANAMTARGCNGNQIISGVGLISPDVYWASKPIMKNLYANHDFGAEGAGQSSKNLLALVSEEPDMEKKTGILLDGFLEKIAGVLATPRESILPSNPLSAYGLDSIVAVEFRKWFRKEVQVDIALFDILGAASINALVSKTIRMVSTTSTSKATTSDRTEKKVAAESESTGADSNVSAMATGQLKKAQHAGVVPLSTFQSRLWFVHSFLEDKSFLNLPIVLRIRGKPHYPTLQKAIQEMAVRNPALRTAYFEGDEFAVQEPLEDFELGVDLRDLSNEADVEKALEEFVKYNRKIEMNVEEGEVATYSLAKLSEEEWAVVGMTHHISIDRASLFPMMSQFVAIYDALRTGNDLATVSAPEFNYVDFTLWHNARLASNLMKPDLDWWKKTLQGIPQSGKVLPFAKGERPARSDPRRQAVRAKLNAKLFARMKRIAAQSNGTPFHFVLAAFRAFLYRYTEDKDLVLLMVDGNRPHPDTDPLMGFFVNLAPVRCNDDCEVAFDQLFQATKSRALDAMAHSGVPFDTIVDIMNVKKTSSHMPVGQIAVNYQIHGPVPTYTTCDFVVENIESDDIPTAADIQLEAIETSEHSLDLKIEYSTALYYNPDMERFLDNFSTFLASCIKDHRQPVDEISMCGPLEIEHLKKEYWNMETKANQWAEQSVLDVITKMARQHPQTAAIKTSDCRSITYKQLIENAESVASELLDAGARPGDRIGLVALPGVEAVTGMLAALMTGSGYVALDTDFAQDRLSFMLSDSGARILLAGPGQEHLVADLLSKMATGLKVIRIEEAASAGRSVAHPRARRPDDPFYMIYTSGSTGTPKGVVLKESNTQAMLATLSKDYALSHRDNFLAHTTTSFDLSVVQIFGGLTAGATVSVASWETRKDPVALADFMMKEGVSVTYFTPTQFALLMEFNSEALRKCSKYRVAYFAGERLPVRVAKAFYDLGTPATLYNTWSPSELVVQTSISKIDYPGEGVVSLPIGYPMDNCRHYLVDVKGNPVPAGHIGELVVGGVQVGAGYLNRPEANARSFVEDPFASDDDRKRGWNKMFKTGDRGRFRPDGQLEFHGRIAGDKQIKLRGFRIDLGEVEQVIFRKSQSLKKTGSLTDIAVVARTVDSDELQLIAYLVPKAKVISDADKMAIISQLHRKIKPHLNYYMLPNGYQFLPELPATLGGKVDRRNLLERRLDLLFPSSITTQPSDNVPATTKTSTGSTQDLEATVLALFRTTLGGEIELNDSFFEKGGNSILLVRLQARVKKLFKIAPPLPVLIREPTAAAVCAYLRRAKGGDATIKGGLGNRVSWNVETNLPNTSQYMPRYGIPRIDRDELKSILLTGAETFIGVHLLAEILRTKRDATVHVLGSTEELASQGLTDLLLRLDLVTDNLTLDDISNRVKFVPGSLSQSHFGLSRSAFRELGQTVESIYHLGGHVSLLKPYSSLKPVNVSPVFDIIKLAGLGSRLSDINYLSTWSVAHLQTWSASRRTREEYVTGEEDSSHFSPPTEDECGYFKTRWVSEGLLTKAAQRGFPVTITRTSGVTAAVRGSGVPNPGDEFITRIVVSMIESGMVPQIGRADQPSFAVDVVPVDWLVSSFFALTSRKEALSHVPSSEMHSAPQIYHITNPLPLRLKDLPRIIAQLQSEQTTPRLVSLDQWLSSMESAEDEDADSQVVRSTVLRQYLSTGAVMFSLDNKKTMDVLDVLNPGAAAGCPAVDAELLGTLLRKLRRAENAFSG</sequence>
<gene>
    <name evidence="15" type="ORF">MAM_07840</name>
</gene>
<dbReference type="InterPro" id="IPR045851">
    <property type="entry name" value="AMP-bd_C_sf"/>
</dbReference>
<dbReference type="GO" id="GO:0004315">
    <property type="term" value="F:3-oxoacyl-[acyl-carrier-protein] synthase activity"/>
    <property type="evidence" value="ECO:0007669"/>
    <property type="project" value="InterPro"/>
</dbReference>
<dbReference type="SUPFAM" id="SSF55048">
    <property type="entry name" value="Probable ACP-binding domain of malonyl-CoA ACP transacylase"/>
    <property type="match status" value="1"/>
</dbReference>
<dbReference type="RefSeq" id="XP_040675377.1">
    <property type="nucleotide sequence ID" value="XM_040826638.1"/>
</dbReference>
<dbReference type="FunFam" id="3.40.366.10:FF:000002">
    <property type="entry name" value="Probable polyketide synthase 2"/>
    <property type="match status" value="1"/>
</dbReference>
<dbReference type="Gene3D" id="1.10.1200.10">
    <property type="entry name" value="ACP-like"/>
    <property type="match status" value="2"/>
</dbReference>
<dbReference type="GO" id="GO:0016874">
    <property type="term" value="F:ligase activity"/>
    <property type="evidence" value="ECO:0007669"/>
    <property type="project" value="UniProtKB-KW"/>
</dbReference>
<dbReference type="InterPro" id="IPR009081">
    <property type="entry name" value="PP-bd_ACP"/>
</dbReference>
<dbReference type="SUPFAM" id="SSF50129">
    <property type="entry name" value="GroES-like"/>
    <property type="match status" value="1"/>
</dbReference>
<dbReference type="GO" id="GO:0044550">
    <property type="term" value="P:secondary metabolite biosynthetic process"/>
    <property type="evidence" value="ECO:0007669"/>
    <property type="project" value="UniProtKB-ARBA"/>
</dbReference>
<keyword evidence="2" id="KW-0597">Phosphoprotein</keyword>
<dbReference type="InterPro" id="IPR020845">
    <property type="entry name" value="AMP-binding_CS"/>
</dbReference>
<evidence type="ECO:0000313" key="15">
    <source>
        <dbReference type="EMBL" id="KHN94311.1"/>
    </source>
</evidence>
<dbReference type="InterPro" id="IPR013154">
    <property type="entry name" value="ADH-like_N"/>
</dbReference>
<dbReference type="Pfam" id="PF00550">
    <property type="entry name" value="PP-binding"/>
    <property type="match status" value="2"/>
</dbReference>
<dbReference type="InterPro" id="IPR014030">
    <property type="entry name" value="Ketoacyl_synth_N"/>
</dbReference>
<feature type="domain" description="Carrier" evidence="12">
    <location>
        <begin position="2232"/>
        <end position="2309"/>
    </location>
</feature>
<dbReference type="InterPro" id="IPR013120">
    <property type="entry name" value="FAR_NAD-bd"/>
</dbReference>
<dbReference type="InterPro" id="IPR018201">
    <property type="entry name" value="Ketoacyl_synth_AS"/>
</dbReference>
<dbReference type="Pfam" id="PF21089">
    <property type="entry name" value="PKS_DH_N"/>
    <property type="match status" value="1"/>
</dbReference>
<keyword evidence="5" id="KW-0808">Transferase</keyword>
<dbReference type="InterPro" id="IPR016036">
    <property type="entry name" value="Malonyl_transacylase_ACP-bd"/>
</dbReference>
<dbReference type="InterPro" id="IPR023213">
    <property type="entry name" value="CAT-like_dom_sf"/>
</dbReference>
<evidence type="ECO:0000256" key="4">
    <source>
        <dbReference type="ARBA" id="ARBA00022603"/>
    </source>
</evidence>
<dbReference type="SMART" id="SM00827">
    <property type="entry name" value="PKS_AT"/>
    <property type="match status" value="1"/>
</dbReference>
<dbReference type="InterPro" id="IPR000873">
    <property type="entry name" value="AMP-dep_synth/lig_dom"/>
</dbReference>
<dbReference type="Pfam" id="PF00501">
    <property type="entry name" value="AMP-binding"/>
    <property type="match status" value="1"/>
</dbReference>
<feature type="active site" description="Proton acceptor; for dehydratase activity" evidence="10">
    <location>
        <position position="963"/>
    </location>
</feature>
<comment type="caution">
    <text evidence="15">The sequence shown here is derived from an EMBL/GenBank/DDBJ whole genome shotgun (WGS) entry which is preliminary data.</text>
</comment>
<dbReference type="GO" id="GO:0031177">
    <property type="term" value="F:phosphopantetheine binding"/>
    <property type="evidence" value="ECO:0007669"/>
    <property type="project" value="InterPro"/>
</dbReference>
<evidence type="ECO:0000256" key="6">
    <source>
        <dbReference type="ARBA" id="ARBA00022737"/>
    </source>
</evidence>
<dbReference type="InterPro" id="IPR011032">
    <property type="entry name" value="GroES-like_sf"/>
</dbReference>
<dbReference type="Gene3D" id="3.40.366.10">
    <property type="entry name" value="Malonyl-Coenzyme A Acyl Carrier Protein, domain 2"/>
    <property type="match status" value="1"/>
</dbReference>
<evidence type="ECO:0000256" key="7">
    <source>
        <dbReference type="ARBA" id="ARBA00023002"/>
    </source>
</evidence>
<keyword evidence="16" id="KW-1185">Reference proteome</keyword>
<dbReference type="Gene3D" id="3.10.129.110">
    <property type="entry name" value="Polyketide synthase dehydratase"/>
    <property type="match status" value="1"/>
</dbReference>
<dbReference type="InterPro" id="IPR001242">
    <property type="entry name" value="Condensation_dom"/>
</dbReference>
<name>A0A0B2WEP5_METAS</name>
<dbReference type="GO" id="GO:0006633">
    <property type="term" value="P:fatty acid biosynthetic process"/>
    <property type="evidence" value="ECO:0007669"/>
    <property type="project" value="InterPro"/>
</dbReference>
<dbReference type="FunFam" id="3.40.50.720:FF:000209">
    <property type="entry name" value="Polyketide synthase Pks12"/>
    <property type="match status" value="1"/>
</dbReference>
<dbReference type="EMBL" id="AZHE01000037">
    <property type="protein sequence ID" value="KHN94311.1"/>
    <property type="molecule type" value="Genomic_DNA"/>
</dbReference>
<dbReference type="CDD" id="cd00833">
    <property type="entry name" value="PKS"/>
    <property type="match status" value="1"/>
</dbReference>
<dbReference type="PROSITE" id="PS00606">
    <property type="entry name" value="KS3_1"/>
    <property type="match status" value="1"/>
</dbReference>
<dbReference type="Pfam" id="PF02801">
    <property type="entry name" value="Ketoacyl-synt_C"/>
    <property type="match status" value="1"/>
</dbReference>
<dbReference type="InterPro" id="IPR020806">
    <property type="entry name" value="PKS_PP-bd"/>
</dbReference>
<evidence type="ECO:0000256" key="10">
    <source>
        <dbReference type="PROSITE-ProRule" id="PRU01363"/>
    </source>
</evidence>
<dbReference type="OrthoDB" id="329835at2759"/>
<dbReference type="GO" id="GO:0008168">
    <property type="term" value="F:methyltransferase activity"/>
    <property type="evidence" value="ECO:0007669"/>
    <property type="project" value="UniProtKB-KW"/>
</dbReference>
<dbReference type="Gene3D" id="3.30.559.10">
    <property type="entry name" value="Chloramphenicol acetyltransferase-like domain"/>
    <property type="match status" value="1"/>
</dbReference>
<dbReference type="InterPro" id="IPR042104">
    <property type="entry name" value="PKS_dehydratase_sf"/>
</dbReference>
<dbReference type="Proteomes" id="UP000030816">
    <property type="component" value="Unassembled WGS sequence"/>
</dbReference>
<dbReference type="PROSITE" id="PS52019">
    <property type="entry name" value="PKS_MFAS_DH"/>
    <property type="match status" value="1"/>
</dbReference>
<dbReference type="CDD" id="cd05930">
    <property type="entry name" value="A_NRPS"/>
    <property type="match status" value="1"/>
</dbReference>
<dbReference type="InterPro" id="IPR001227">
    <property type="entry name" value="Ac_transferase_dom_sf"/>
</dbReference>
<dbReference type="SMART" id="SM00825">
    <property type="entry name" value="PKS_KS"/>
    <property type="match status" value="1"/>
</dbReference>
<dbReference type="NCBIfam" id="TIGR01733">
    <property type="entry name" value="AA-adenyl-dom"/>
    <property type="match status" value="1"/>
</dbReference>
<feature type="compositionally biased region" description="Basic and acidic residues" evidence="11">
    <location>
        <begin position="2319"/>
        <end position="2329"/>
    </location>
</feature>
<dbReference type="Gene3D" id="3.90.180.10">
    <property type="entry name" value="Medium-chain alcohol dehydrogenases, catalytic domain"/>
    <property type="match status" value="1"/>
</dbReference>
<dbReference type="InterPro" id="IPR016035">
    <property type="entry name" value="Acyl_Trfase/lysoPLipase"/>
</dbReference>
<dbReference type="Pfam" id="PF08240">
    <property type="entry name" value="ADH_N"/>
    <property type="match status" value="1"/>
</dbReference>
<dbReference type="PROSITE" id="PS50075">
    <property type="entry name" value="CARRIER"/>
    <property type="match status" value="2"/>
</dbReference>
<dbReference type="SUPFAM" id="SSF52777">
    <property type="entry name" value="CoA-dependent acyltransferases"/>
    <property type="match status" value="2"/>
</dbReference>
<dbReference type="InterPro" id="IPR013968">
    <property type="entry name" value="PKS_KR"/>
</dbReference>
<dbReference type="InterPro" id="IPR032821">
    <property type="entry name" value="PKS_assoc"/>
</dbReference>
<dbReference type="GO" id="GO:1901336">
    <property type="term" value="P:lactone biosynthetic process"/>
    <property type="evidence" value="ECO:0007669"/>
    <property type="project" value="UniProtKB-ARBA"/>
</dbReference>
<evidence type="ECO:0000256" key="1">
    <source>
        <dbReference type="ARBA" id="ARBA00022450"/>
    </source>
</evidence>
<dbReference type="GO" id="GO:0004312">
    <property type="term" value="F:fatty acid synthase activity"/>
    <property type="evidence" value="ECO:0007669"/>
    <property type="project" value="TreeGrafter"/>
</dbReference>
<dbReference type="SMART" id="SM00822">
    <property type="entry name" value="PKS_KR"/>
    <property type="match status" value="1"/>
</dbReference>
<dbReference type="InterPro" id="IPR049552">
    <property type="entry name" value="PKS_DH_N"/>
</dbReference>
<evidence type="ECO:0000313" key="16">
    <source>
        <dbReference type="Proteomes" id="UP000030816"/>
    </source>
</evidence>
<feature type="region of interest" description="N-terminal hotdog fold" evidence="10">
    <location>
        <begin position="931"/>
        <end position="1065"/>
    </location>
</feature>
<evidence type="ECO:0000259" key="12">
    <source>
        <dbReference type="PROSITE" id="PS50075"/>
    </source>
</evidence>
<dbReference type="CDD" id="cd05195">
    <property type="entry name" value="enoyl_red"/>
    <property type="match status" value="1"/>
</dbReference>
<dbReference type="InterPro" id="IPR016039">
    <property type="entry name" value="Thiolase-like"/>
</dbReference>
<dbReference type="SMART" id="SM00826">
    <property type="entry name" value="PKS_DH"/>
    <property type="match status" value="1"/>
</dbReference>
<dbReference type="InterPro" id="IPR057326">
    <property type="entry name" value="KR_dom"/>
</dbReference>
<dbReference type="Gene3D" id="3.40.50.12780">
    <property type="entry name" value="N-terminal domain of ligase-like"/>
    <property type="match status" value="1"/>
</dbReference>
<dbReference type="Gene3D" id="3.40.50.720">
    <property type="entry name" value="NAD(P)-binding Rossmann-like Domain"/>
    <property type="match status" value="4"/>
</dbReference>
<dbReference type="HOGENOM" id="CLU_000022_37_9_1"/>
<evidence type="ECO:0000259" key="14">
    <source>
        <dbReference type="PROSITE" id="PS52019"/>
    </source>
</evidence>
<dbReference type="GO" id="GO:0032259">
    <property type="term" value="P:methylation"/>
    <property type="evidence" value="ECO:0007669"/>
    <property type="project" value="UniProtKB-KW"/>
</dbReference>
<keyword evidence="6" id="KW-0677">Repeat</keyword>
<dbReference type="Pfam" id="PF14765">
    <property type="entry name" value="PS-DH"/>
    <property type="match status" value="1"/>
</dbReference>
<keyword evidence="8" id="KW-0511">Multifunctional enzyme</keyword>
<dbReference type="Pfam" id="PF16197">
    <property type="entry name" value="KAsynt_C_assoc"/>
    <property type="match status" value="1"/>
</dbReference>
<keyword evidence="4" id="KW-0489">Methyltransferase</keyword>
<protein>
    <submittedName>
        <fullName evidence="15">Polyketide synthase</fullName>
    </submittedName>
</protein>
<evidence type="ECO:0000256" key="9">
    <source>
        <dbReference type="ARBA" id="ARBA00029443"/>
    </source>
</evidence>
<dbReference type="GO" id="GO:0016491">
    <property type="term" value="F:oxidoreductase activity"/>
    <property type="evidence" value="ECO:0007669"/>
    <property type="project" value="UniProtKB-KW"/>
</dbReference>
<dbReference type="InterPro" id="IPR020807">
    <property type="entry name" value="PKS_DH"/>
</dbReference>
<keyword evidence="3" id="KW-0436">Ligase</keyword>
<dbReference type="Gene3D" id="3.30.559.30">
    <property type="entry name" value="Nonribosomal peptide synthetase, condensation domain"/>
    <property type="match status" value="1"/>
</dbReference>
<dbReference type="InterPro" id="IPR014031">
    <property type="entry name" value="Ketoacyl_synth_C"/>
</dbReference>
<evidence type="ECO:0000259" key="13">
    <source>
        <dbReference type="PROSITE" id="PS52004"/>
    </source>
</evidence>
<comment type="similarity">
    <text evidence="9">In the C-terminal section; belongs to the NRP synthetase family.</text>
</comment>
<dbReference type="Pfam" id="PF00109">
    <property type="entry name" value="ketoacyl-synt"/>
    <property type="match status" value="1"/>
</dbReference>
<evidence type="ECO:0000256" key="2">
    <source>
        <dbReference type="ARBA" id="ARBA00022553"/>
    </source>
</evidence>
<dbReference type="SMART" id="SM00829">
    <property type="entry name" value="PKS_ER"/>
    <property type="match status" value="1"/>
</dbReference>
<feature type="domain" description="Ketosynthase family 3 (KS3)" evidence="13">
    <location>
        <begin position="10"/>
        <end position="434"/>
    </location>
</feature>
<dbReference type="CDD" id="cd20483">
    <property type="entry name" value="C_PKS-NRPS"/>
    <property type="match status" value="1"/>
</dbReference>
<dbReference type="InterPro" id="IPR020843">
    <property type="entry name" value="ER"/>
</dbReference>
<dbReference type="SUPFAM" id="SSF47336">
    <property type="entry name" value="ACP-like"/>
    <property type="match status" value="2"/>
</dbReference>
<dbReference type="Pfam" id="PF08659">
    <property type="entry name" value="KR"/>
    <property type="match status" value="1"/>
</dbReference>
<dbReference type="SUPFAM" id="SSF51735">
    <property type="entry name" value="NAD(P)-binding Rossmann-fold domains"/>
    <property type="match status" value="3"/>
</dbReference>
<dbReference type="Gene3D" id="3.30.300.30">
    <property type="match status" value="1"/>
</dbReference>
<feature type="region of interest" description="C-terminal hotdog fold" evidence="10">
    <location>
        <begin position="1088"/>
        <end position="1245"/>
    </location>
</feature>
<dbReference type="SMART" id="SM00823">
    <property type="entry name" value="PKS_PP"/>
    <property type="match status" value="2"/>
</dbReference>
<dbReference type="InterPro" id="IPR050091">
    <property type="entry name" value="PKS_NRPS_Biosynth_Enz"/>
</dbReference>
<evidence type="ECO:0000256" key="11">
    <source>
        <dbReference type="SAM" id="MobiDB-lite"/>
    </source>
</evidence>
<accession>A0A0B2WEP5</accession>
<dbReference type="Pfam" id="PF07993">
    <property type="entry name" value="NAD_binding_4"/>
    <property type="match status" value="1"/>
</dbReference>
<dbReference type="PROSITE" id="PS52004">
    <property type="entry name" value="KS3_2"/>
    <property type="match status" value="1"/>
</dbReference>